<organism evidence="3">
    <name type="scientific">marine metagenome</name>
    <dbReference type="NCBI Taxonomy" id="408172"/>
    <lineage>
        <taxon>unclassified sequences</taxon>
        <taxon>metagenomes</taxon>
        <taxon>ecological metagenomes</taxon>
    </lineage>
</organism>
<evidence type="ECO:0000259" key="2">
    <source>
        <dbReference type="Pfam" id="PF04909"/>
    </source>
</evidence>
<dbReference type="InterPro" id="IPR006680">
    <property type="entry name" value="Amidohydro-rel"/>
</dbReference>
<dbReference type="Pfam" id="PF04909">
    <property type="entry name" value="Amidohydro_2"/>
    <property type="match status" value="1"/>
</dbReference>
<reference evidence="3" key="1">
    <citation type="submission" date="2018-05" db="EMBL/GenBank/DDBJ databases">
        <authorList>
            <person name="Lanie J.A."/>
            <person name="Ng W.-L."/>
            <person name="Kazmierczak K.M."/>
            <person name="Andrzejewski T.M."/>
            <person name="Davidsen T.M."/>
            <person name="Wayne K.J."/>
            <person name="Tettelin H."/>
            <person name="Glass J.I."/>
            <person name="Rusch D."/>
            <person name="Podicherti R."/>
            <person name="Tsui H.-C.T."/>
            <person name="Winkler M.E."/>
        </authorList>
    </citation>
    <scope>NUCLEOTIDE SEQUENCE</scope>
</reference>
<sequence>MNDRSDQTVRDLPEITAATDTRDYLSHATRFAQQHDAYDLIIDVDAHLQEAQFWPEIIDLLENDVLKQTAQAMLKGGSAMPLSNLAPGQNFQSMAGRVPHQSGPRELTDDPETSGHRFVQIVRRTMNTMGVDYQVIFPTAMLLLGMSPVDGAELYLSRAYNRWLRDIILPQDKRILGLVYLPFNSPEDCEKLVKDFSNVPGIIGFTVTSVRNAPVHSPSYMRLYAMIEETGKPLVFHAGPNWNDASFQMLNRFISMHALSFVHYNLIHMTNWIVNAIPERFPKLKTLWVEGGLAWIPYLMQRLDHEFLMRQNEAPGLKKLPSEYMKEMYFSSQPMEQCHPNALKVTMDMMNAETQLLFASDWPHWDFNPPHTITTLPFLSDEAKRNILGLNAAKLFGLPIKRVRP</sequence>
<evidence type="ECO:0000256" key="1">
    <source>
        <dbReference type="ARBA" id="ARBA00023239"/>
    </source>
</evidence>
<dbReference type="PANTHER" id="PTHR21240">
    <property type="entry name" value="2-AMINO-3-CARBOXYLMUCONATE-6-SEMIALDEHYDE DECARBOXYLASE"/>
    <property type="match status" value="1"/>
</dbReference>
<dbReference type="Gene3D" id="3.20.20.140">
    <property type="entry name" value="Metal-dependent hydrolases"/>
    <property type="match status" value="1"/>
</dbReference>
<proteinExistence type="predicted"/>
<dbReference type="GO" id="GO:0005737">
    <property type="term" value="C:cytoplasm"/>
    <property type="evidence" value="ECO:0007669"/>
    <property type="project" value="TreeGrafter"/>
</dbReference>
<dbReference type="EMBL" id="UINC01005619">
    <property type="protein sequence ID" value="SVA22476.1"/>
    <property type="molecule type" value="Genomic_DNA"/>
</dbReference>
<dbReference type="PANTHER" id="PTHR21240:SF28">
    <property type="entry name" value="ISO-OROTATE DECARBOXYLASE (EUROFUNG)"/>
    <property type="match status" value="1"/>
</dbReference>
<feature type="domain" description="Amidohydrolase-related" evidence="2">
    <location>
        <begin position="50"/>
        <end position="398"/>
    </location>
</feature>
<accession>A0A381U2L4</accession>
<dbReference type="SUPFAM" id="SSF51556">
    <property type="entry name" value="Metallo-dependent hydrolases"/>
    <property type="match status" value="1"/>
</dbReference>
<dbReference type="InterPro" id="IPR032466">
    <property type="entry name" value="Metal_Hydrolase"/>
</dbReference>
<gene>
    <name evidence="3" type="ORF">METZ01_LOCUS75330</name>
</gene>
<dbReference type="InterPro" id="IPR032465">
    <property type="entry name" value="ACMSD"/>
</dbReference>
<dbReference type="AlphaFoldDB" id="A0A381U2L4"/>
<keyword evidence="1" id="KW-0456">Lyase</keyword>
<dbReference type="GO" id="GO:0016831">
    <property type="term" value="F:carboxy-lyase activity"/>
    <property type="evidence" value="ECO:0007669"/>
    <property type="project" value="InterPro"/>
</dbReference>
<dbReference type="GO" id="GO:0016787">
    <property type="term" value="F:hydrolase activity"/>
    <property type="evidence" value="ECO:0007669"/>
    <property type="project" value="InterPro"/>
</dbReference>
<protein>
    <recommendedName>
        <fullName evidence="2">Amidohydrolase-related domain-containing protein</fullName>
    </recommendedName>
</protein>
<name>A0A381U2L4_9ZZZZ</name>
<dbReference type="GO" id="GO:0019748">
    <property type="term" value="P:secondary metabolic process"/>
    <property type="evidence" value="ECO:0007669"/>
    <property type="project" value="TreeGrafter"/>
</dbReference>
<evidence type="ECO:0000313" key="3">
    <source>
        <dbReference type="EMBL" id="SVA22476.1"/>
    </source>
</evidence>